<evidence type="ECO:0000313" key="2">
    <source>
        <dbReference type="EMBL" id="GGO70495.1"/>
    </source>
</evidence>
<feature type="transmembrane region" description="Helical" evidence="1">
    <location>
        <begin position="42"/>
        <end position="61"/>
    </location>
</feature>
<dbReference type="EMBL" id="BMLS01000003">
    <property type="protein sequence ID" value="GGO70495.1"/>
    <property type="molecule type" value="Genomic_DNA"/>
</dbReference>
<dbReference type="RefSeq" id="WP_188695246.1">
    <property type="nucleotide sequence ID" value="NZ_BMLS01000003.1"/>
</dbReference>
<reference evidence="2" key="2">
    <citation type="submission" date="2020-09" db="EMBL/GenBank/DDBJ databases">
        <authorList>
            <person name="Sun Q."/>
            <person name="Zhou Y."/>
        </authorList>
    </citation>
    <scope>NUCLEOTIDE SEQUENCE</scope>
    <source>
        <strain evidence="2">CGMCC 1.7086</strain>
    </source>
</reference>
<accession>A0A917YZZ4</accession>
<dbReference type="AlphaFoldDB" id="A0A917YZZ4"/>
<keyword evidence="1" id="KW-0472">Membrane</keyword>
<keyword evidence="3" id="KW-1185">Reference proteome</keyword>
<keyword evidence="1" id="KW-1133">Transmembrane helix</keyword>
<reference evidence="2" key="1">
    <citation type="journal article" date="2014" name="Int. J. Syst. Evol. Microbiol.">
        <title>Complete genome sequence of Corynebacterium casei LMG S-19264T (=DSM 44701T), isolated from a smear-ripened cheese.</title>
        <authorList>
            <consortium name="US DOE Joint Genome Institute (JGI-PGF)"/>
            <person name="Walter F."/>
            <person name="Albersmeier A."/>
            <person name="Kalinowski J."/>
            <person name="Ruckert C."/>
        </authorList>
    </citation>
    <scope>NUCLEOTIDE SEQUENCE</scope>
    <source>
        <strain evidence="2">CGMCC 1.7086</strain>
    </source>
</reference>
<comment type="caution">
    <text evidence="2">The sequence shown here is derived from an EMBL/GenBank/DDBJ whole genome shotgun (WGS) entry which is preliminary data.</text>
</comment>
<gene>
    <name evidence="2" type="ORF">GCM10010982_24150</name>
</gene>
<evidence type="ECO:0000313" key="3">
    <source>
        <dbReference type="Proteomes" id="UP000606935"/>
    </source>
</evidence>
<feature type="transmembrane region" description="Helical" evidence="1">
    <location>
        <begin position="12"/>
        <end position="30"/>
    </location>
</feature>
<dbReference type="Proteomes" id="UP000606935">
    <property type="component" value="Unassembled WGS sequence"/>
</dbReference>
<protein>
    <submittedName>
        <fullName evidence="2">Uncharacterized protein</fullName>
    </submittedName>
</protein>
<organism evidence="2 3">
    <name type="scientific">Bowmanella pacifica</name>
    <dbReference type="NCBI Taxonomy" id="502051"/>
    <lineage>
        <taxon>Bacteria</taxon>
        <taxon>Pseudomonadati</taxon>
        <taxon>Pseudomonadota</taxon>
        <taxon>Gammaproteobacteria</taxon>
        <taxon>Alteromonadales</taxon>
        <taxon>Alteromonadaceae</taxon>
        <taxon>Bowmanella</taxon>
    </lineage>
</organism>
<name>A0A917YZZ4_9ALTE</name>
<keyword evidence="1" id="KW-0812">Transmembrane</keyword>
<evidence type="ECO:0000256" key="1">
    <source>
        <dbReference type="SAM" id="Phobius"/>
    </source>
</evidence>
<proteinExistence type="predicted"/>
<sequence length="73" mass="8119">MLNFPHLTRLAEVLLIFAVGFLLLTIWVGYLDTERFSIAAQISAHIGLILAATLVKVAYVLRCIGRHGQQLEV</sequence>